<reference evidence="2" key="1">
    <citation type="submission" date="2019-10" db="EMBL/GenBank/DDBJ databases">
        <title>Lacipirellula parvula gen. nov., sp. nov., representing a lineage of planctomycetes widespread in freshwater anoxic habitats, and description of the family Lacipirellulaceae.</title>
        <authorList>
            <person name="Dedysh S.N."/>
            <person name="Kulichevskaya I.S."/>
            <person name="Beletsky A.V."/>
            <person name="Rakitin A.L."/>
            <person name="Mardanov A.V."/>
            <person name="Ivanova A.A."/>
            <person name="Saltykova V.X."/>
            <person name="Rijpstra W.I.C."/>
            <person name="Sinninghe Damste J.S."/>
            <person name="Ravin N.V."/>
        </authorList>
    </citation>
    <scope>NUCLEOTIDE SEQUENCE [LARGE SCALE GENOMIC DNA]</scope>
    <source>
        <strain evidence="2">PX69</strain>
    </source>
</reference>
<dbReference type="EMBL" id="AP021861">
    <property type="protein sequence ID" value="BBO33644.1"/>
    <property type="molecule type" value="Genomic_DNA"/>
</dbReference>
<dbReference type="KEGG" id="lpav:PLANPX_3256"/>
<gene>
    <name evidence="1" type="ORF">PLANPX_3256</name>
</gene>
<evidence type="ECO:0000313" key="2">
    <source>
        <dbReference type="Proteomes" id="UP000326837"/>
    </source>
</evidence>
<evidence type="ECO:0000313" key="1">
    <source>
        <dbReference type="EMBL" id="BBO33644.1"/>
    </source>
</evidence>
<organism evidence="1 2">
    <name type="scientific">Lacipirellula parvula</name>
    <dbReference type="NCBI Taxonomy" id="2650471"/>
    <lineage>
        <taxon>Bacteria</taxon>
        <taxon>Pseudomonadati</taxon>
        <taxon>Planctomycetota</taxon>
        <taxon>Planctomycetia</taxon>
        <taxon>Pirellulales</taxon>
        <taxon>Lacipirellulaceae</taxon>
        <taxon>Lacipirellula</taxon>
    </lineage>
</organism>
<keyword evidence="2" id="KW-1185">Reference proteome</keyword>
<name>A0A5K7XAA5_9BACT</name>
<dbReference type="AlphaFoldDB" id="A0A5K7XAA5"/>
<proteinExistence type="predicted"/>
<accession>A0A5K7XAA5</accession>
<dbReference type="Proteomes" id="UP000326837">
    <property type="component" value="Chromosome"/>
</dbReference>
<sequence>MRFSEGRRCYARIIALYSTIRVSAVGCKPRRQAARGDSAFPSFGQSPRVGPIEERVDSAMTSQWRDTQPGLHKFNRQVHDLFNTPSRLAWLHEQLLECAKHRSQSRHAEQEWEEGRRKYFEESVQKVGASVLRDQTKPHKNDTVWDHYRRDLPAAEVVVIPYSYRKNIYIRSETGSDGAEVQSRTNCFREFPDGRGAFDLCAWTPLAFVSFDSRLRFYLPLPPDDIPRDYAINEICFALTALHDADGAYDALVPSHSALRAELGSAFSFLLQRLRHDARSSWVVSIEPLADRVSGAILAFETSSQEVELPIAFNGVVDKKARDRWLYTLRSSGRVWKEIHSACKNRAASEGWFNDLHKESSVRAAVTRYAENNSLPLDKKASGRPPKVL</sequence>
<protein>
    <submittedName>
        <fullName evidence="1">Uncharacterized protein</fullName>
    </submittedName>
</protein>